<evidence type="ECO:0000313" key="3">
    <source>
        <dbReference type="EMBL" id="OAA57865.1"/>
    </source>
</evidence>
<feature type="compositionally biased region" description="Polar residues" evidence="1">
    <location>
        <begin position="1180"/>
        <end position="1195"/>
    </location>
</feature>
<feature type="compositionally biased region" description="Basic and acidic residues" evidence="1">
    <location>
        <begin position="193"/>
        <end position="208"/>
    </location>
</feature>
<feature type="transmembrane region" description="Helical" evidence="2">
    <location>
        <begin position="1524"/>
        <end position="1544"/>
    </location>
</feature>
<dbReference type="OrthoDB" id="4153178at2759"/>
<feature type="compositionally biased region" description="Basic and acidic residues" evidence="1">
    <location>
        <begin position="534"/>
        <end position="550"/>
    </location>
</feature>
<feature type="region of interest" description="Disordered" evidence="1">
    <location>
        <begin position="1"/>
        <end position="254"/>
    </location>
</feature>
<feature type="compositionally biased region" description="Polar residues" evidence="1">
    <location>
        <begin position="943"/>
        <end position="958"/>
    </location>
</feature>
<feature type="transmembrane region" description="Helical" evidence="2">
    <location>
        <begin position="1457"/>
        <end position="1480"/>
    </location>
</feature>
<feature type="region of interest" description="Disordered" evidence="1">
    <location>
        <begin position="1332"/>
        <end position="1356"/>
    </location>
</feature>
<evidence type="ECO:0000256" key="2">
    <source>
        <dbReference type="SAM" id="Phobius"/>
    </source>
</evidence>
<feature type="compositionally biased region" description="Low complexity" evidence="1">
    <location>
        <begin position="524"/>
        <end position="533"/>
    </location>
</feature>
<feature type="compositionally biased region" description="Basic residues" evidence="1">
    <location>
        <begin position="618"/>
        <end position="628"/>
    </location>
</feature>
<feature type="compositionally biased region" description="Polar residues" evidence="1">
    <location>
        <begin position="1228"/>
        <end position="1239"/>
    </location>
</feature>
<keyword evidence="2" id="KW-1133">Transmembrane helix</keyword>
<proteinExistence type="predicted"/>
<keyword evidence="2" id="KW-0812">Transmembrane</keyword>
<feature type="region of interest" description="Disordered" evidence="1">
    <location>
        <begin position="1034"/>
        <end position="1112"/>
    </location>
</feature>
<feature type="compositionally biased region" description="Basic and acidic residues" evidence="1">
    <location>
        <begin position="9"/>
        <end position="20"/>
    </location>
</feature>
<feature type="compositionally biased region" description="Pro residues" evidence="1">
    <location>
        <begin position="804"/>
        <end position="813"/>
    </location>
</feature>
<keyword evidence="4" id="KW-1185">Reference proteome</keyword>
<sequence length="1548" mass="163702">MSGFPAPTDGDRPQPQDQRRGSGRRPVPSPLPLHERTPSENNRLAGIRLVPYSPPRLAAQAEAQDAAHAAAAAAAASPSSSPRRRRSRQRRQARSQSRPRERDAGHHDDDDDNHDSDRTTTTTTSRPTSWGPAAVMTAAATAAARPPGSAGSSSKASSIRTVVGGRPGRARNEDSHAHGATRNENAGTPAWHAKRENKDQEETARYGYEDSYDPYGKLDKAGDATSGPGSALPSPGDSVFPLARGSTNSVSASKRVSLISSSTPAAAAAAAASNDPRLNARVNATSRLLLAHAQKRQQRQPRQQSQSQSQHQSHSQPLPLPLPGSDQNTRSYEYDHRDGSSVSAHNTTFTAPSSSGYRLARSSSRSRGYGGPEWPTSPTSPTLPTSPTSPTSSPYSPQASPSPLSPTYRFSSSHQKPNPPVFTASSPSPSPSLSPSAASVTSVSSSQFAPRPNSRRRNLVALHADKTFSLVPRSTTGRQSPPPVSLTSPSVLFLQAHDNDNDNNPQPSFTSTAADSLKSPPPLSIVTTTVRSSSSHERLSSDVFSSDDRPSSSLTTSATLPDRSTLSPLTSSPGSSTVRLAGDHIAPTDDSVSVSSAATTTTSSSPWNYRLVGGLRKVSKTPNLKKGKERAASSTYSHSYSHSHSRSSSAYSHKHHAVASSLDLFAPLPPLSESSSLTTEASIVANSGTAAALPSTNSSPSSSTASATATARLPQKKPSFASDQSVAAGSVASSSSSLSFSASTVSAATNYKVYAHSSSPSAPVASGSAAAASHTLSDSFGFFSSPSPSTLPNVEILGVSSPAAAPPPHPPLPELRRTNDPDQTFASLASYPSIASFASSETGLSGISNASNAPNVVILGASSPPAPSRYLPHHYPDDTSFAAEPANLDLPSSPPLPPRSANTTTGTFASSDSDQNYVLHGEPSELSLPPPPPSSSSASSSLHLTVSRQPRPTYSQESLIVPPLQPARRKRSNERFGYYKSHSRESLRRAASIKSISSIFGQEAASTFFAGQAFLNLNIPPVPVLKQQQKLAPPGFSTASASSGSLLPKRKPLPLTAASSTKEATALDRTPKTNLLPTSSDSWDFSPSPSSPSSPPPPPRTSSVSPSLPQQPKRAIQMIEEHPHQWSSQLSTVMSESEVESINSRAVSRSVSAVSGAPSGPLARGDASVVSSLSGRRSSTGWAASSTHSRNMPSISDSLALQLDDLRDRQSRSDSLLLDRPQPPYFRNVNSASPATTGSIAPPPPPIRTVRDHDEHGDGLADLHDVLRQPSRSGLSGFFSSTNNSARNLHTSASSRSLASGVFPSWARVYYGSGEHRALSVDPSVSDVAHGDDYARGGAPGMGPGAARPNSAAFRGSPSLENLSFNIFNTRRRPREVQPPGPRPFSNAASMEAGEGSVSGDYYDRIRPQGLRKMTSSLWSPHLRVDRRATRFSVWEPPTVTWSAQTNSLFDLRNLQVIFFTVGFVFPFSWMVASFLPLPLDPQRAMEKRAEGEYGVPAALKQRLAQVDEMRYQSARWWRTLNRVMSVFGLLILGAVVALVIVGVHQGW</sequence>
<evidence type="ECO:0000256" key="1">
    <source>
        <dbReference type="SAM" id="MobiDB-lite"/>
    </source>
</evidence>
<feature type="compositionally biased region" description="Low complexity" evidence="1">
    <location>
        <begin position="1168"/>
        <end position="1179"/>
    </location>
</feature>
<feature type="compositionally biased region" description="Polar residues" evidence="1">
    <location>
        <begin position="502"/>
        <end position="514"/>
    </location>
</feature>
<feature type="compositionally biased region" description="Basic and acidic residues" evidence="1">
    <location>
        <begin position="98"/>
        <end position="108"/>
    </location>
</feature>
<feature type="region of interest" description="Disordered" evidence="1">
    <location>
        <begin position="799"/>
        <end position="824"/>
    </location>
</feature>
<feature type="compositionally biased region" description="Polar residues" evidence="1">
    <location>
        <begin position="245"/>
        <end position="254"/>
    </location>
</feature>
<feature type="compositionally biased region" description="Low complexity" evidence="1">
    <location>
        <begin position="1144"/>
        <end position="1161"/>
    </location>
</feature>
<dbReference type="EMBL" id="AZHD01000013">
    <property type="protein sequence ID" value="OAA57865.1"/>
    <property type="molecule type" value="Genomic_DNA"/>
</dbReference>
<feature type="compositionally biased region" description="Basic residues" evidence="1">
    <location>
        <begin position="82"/>
        <end position="93"/>
    </location>
</feature>
<feature type="compositionally biased region" description="Low complexity" evidence="1">
    <location>
        <begin position="1077"/>
        <end position="1088"/>
    </location>
</feature>
<name>A0A167QQX2_9HYPO</name>
<gene>
    <name evidence="3" type="ORF">SPI_06750</name>
</gene>
<feature type="compositionally biased region" description="Low complexity" evidence="1">
    <location>
        <begin position="632"/>
        <end position="651"/>
    </location>
</feature>
<feature type="region of interest" description="Disordered" evidence="1">
    <location>
        <begin position="293"/>
        <end position="458"/>
    </location>
</feature>
<feature type="compositionally biased region" description="Low complexity" evidence="1">
    <location>
        <begin position="376"/>
        <end position="407"/>
    </location>
</feature>
<feature type="compositionally biased region" description="Low complexity" evidence="1">
    <location>
        <begin position="421"/>
        <end position="446"/>
    </location>
</feature>
<feature type="region of interest" description="Disordered" evidence="1">
    <location>
        <begin position="1212"/>
        <end position="1245"/>
    </location>
</feature>
<feature type="region of interest" description="Disordered" evidence="1">
    <location>
        <begin position="1372"/>
        <end position="1393"/>
    </location>
</feature>
<evidence type="ECO:0000313" key="4">
    <source>
        <dbReference type="Proteomes" id="UP000076874"/>
    </source>
</evidence>
<feature type="compositionally biased region" description="Polar residues" evidence="1">
    <location>
        <begin position="340"/>
        <end position="352"/>
    </location>
</feature>
<dbReference type="Proteomes" id="UP000076874">
    <property type="component" value="Unassembled WGS sequence"/>
</dbReference>
<feature type="compositionally biased region" description="Low complexity" evidence="1">
    <location>
        <begin position="353"/>
        <end position="367"/>
    </location>
</feature>
<keyword evidence="2" id="KW-0472">Membrane</keyword>
<comment type="caution">
    <text evidence="3">The sequence shown here is derived from an EMBL/GenBank/DDBJ whole genome shotgun (WGS) entry which is preliminary data.</text>
</comment>
<feature type="region of interest" description="Disordered" evidence="1">
    <location>
        <begin position="1144"/>
        <end position="1195"/>
    </location>
</feature>
<feature type="compositionally biased region" description="Pro residues" evidence="1">
    <location>
        <begin position="1089"/>
        <end position="1100"/>
    </location>
</feature>
<feature type="compositionally biased region" description="Low complexity" evidence="1">
    <location>
        <begin position="300"/>
        <end position="317"/>
    </location>
</feature>
<accession>A0A167QQX2</accession>
<feature type="compositionally biased region" description="Low complexity" evidence="1">
    <location>
        <begin position="551"/>
        <end position="577"/>
    </location>
</feature>
<feature type="compositionally biased region" description="Low complexity" evidence="1">
    <location>
        <begin position="588"/>
        <end position="605"/>
    </location>
</feature>
<feature type="region of interest" description="Disordered" evidence="1">
    <location>
        <begin position="691"/>
        <end position="720"/>
    </location>
</feature>
<feature type="compositionally biased region" description="Polar residues" evidence="1">
    <location>
        <begin position="900"/>
        <end position="916"/>
    </location>
</feature>
<feature type="compositionally biased region" description="Low complexity" evidence="1">
    <location>
        <begin position="58"/>
        <end position="81"/>
    </location>
</feature>
<protein>
    <submittedName>
        <fullName evidence="3">Serine-rich protein</fullName>
    </submittedName>
</protein>
<feature type="compositionally biased region" description="Low complexity" evidence="1">
    <location>
        <begin position="119"/>
        <end position="158"/>
    </location>
</feature>
<feature type="region of interest" description="Disordered" evidence="1">
    <location>
        <begin position="495"/>
        <end position="606"/>
    </location>
</feature>
<dbReference type="STRING" id="1081102.A0A167QQX2"/>
<reference evidence="3 4" key="1">
    <citation type="journal article" date="2016" name="Genome Biol. Evol.">
        <title>Divergent and convergent evolution of fungal pathogenicity.</title>
        <authorList>
            <person name="Shang Y."/>
            <person name="Xiao G."/>
            <person name="Zheng P."/>
            <person name="Cen K."/>
            <person name="Zhan S."/>
            <person name="Wang C."/>
        </authorList>
    </citation>
    <scope>NUCLEOTIDE SEQUENCE [LARGE SCALE GENOMIC DNA]</scope>
    <source>
        <strain evidence="3 4">RCEF 264</strain>
    </source>
</reference>
<organism evidence="3 4">
    <name type="scientific">Niveomyces insectorum RCEF 264</name>
    <dbReference type="NCBI Taxonomy" id="1081102"/>
    <lineage>
        <taxon>Eukaryota</taxon>
        <taxon>Fungi</taxon>
        <taxon>Dikarya</taxon>
        <taxon>Ascomycota</taxon>
        <taxon>Pezizomycotina</taxon>
        <taxon>Sordariomycetes</taxon>
        <taxon>Hypocreomycetidae</taxon>
        <taxon>Hypocreales</taxon>
        <taxon>Cordycipitaceae</taxon>
        <taxon>Niveomyces</taxon>
    </lineage>
</organism>
<feature type="region of interest" description="Disordered" evidence="1">
    <location>
        <begin position="618"/>
        <end position="652"/>
    </location>
</feature>
<feature type="region of interest" description="Disordered" evidence="1">
    <location>
        <begin position="869"/>
        <end position="981"/>
    </location>
</feature>
<feature type="compositionally biased region" description="Low complexity" evidence="1">
    <location>
        <begin position="691"/>
        <end position="711"/>
    </location>
</feature>